<protein>
    <submittedName>
        <fullName evidence="1">Uncharacterized protein</fullName>
    </submittedName>
</protein>
<name>A0A2P2PBM1_RHIMU</name>
<accession>A0A2P2PBM1</accession>
<reference evidence="1" key="1">
    <citation type="submission" date="2018-02" db="EMBL/GenBank/DDBJ databases">
        <title>Rhizophora mucronata_Transcriptome.</title>
        <authorList>
            <person name="Meera S.P."/>
            <person name="Sreeshan A."/>
            <person name="Augustine A."/>
        </authorList>
    </citation>
    <scope>NUCLEOTIDE SEQUENCE</scope>
    <source>
        <tissue evidence="1">Leaf</tissue>
    </source>
</reference>
<sequence>MTSNKGSLRCTDMLKKPLHRLVCHRITIKINTLEL</sequence>
<dbReference type="EMBL" id="GGEC01071668">
    <property type="protein sequence ID" value="MBX52152.1"/>
    <property type="molecule type" value="Transcribed_RNA"/>
</dbReference>
<evidence type="ECO:0000313" key="1">
    <source>
        <dbReference type="EMBL" id="MBX52152.1"/>
    </source>
</evidence>
<dbReference type="AlphaFoldDB" id="A0A2P2PBM1"/>
<organism evidence="1">
    <name type="scientific">Rhizophora mucronata</name>
    <name type="common">Asiatic mangrove</name>
    <dbReference type="NCBI Taxonomy" id="61149"/>
    <lineage>
        <taxon>Eukaryota</taxon>
        <taxon>Viridiplantae</taxon>
        <taxon>Streptophyta</taxon>
        <taxon>Embryophyta</taxon>
        <taxon>Tracheophyta</taxon>
        <taxon>Spermatophyta</taxon>
        <taxon>Magnoliopsida</taxon>
        <taxon>eudicotyledons</taxon>
        <taxon>Gunneridae</taxon>
        <taxon>Pentapetalae</taxon>
        <taxon>rosids</taxon>
        <taxon>fabids</taxon>
        <taxon>Malpighiales</taxon>
        <taxon>Rhizophoraceae</taxon>
        <taxon>Rhizophora</taxon>
    </lineage>
</organism>
<proteinExistence type="predicted"/>